<protein>
    <submittedName>
        <fullName evidence="1">Uncharacterized protein</fullName>
    </submittedName>
</protein>
<organism evidence="1 2">
    <name type="scientific">Pistacia atlantica</name>
    <dbReference type="NCBI Taxonomy" id="434234"/>
    <lineage>
        <taxon>Eukaryota</taxon>
        <taxon>Viridiplantae</taxon>
        <taxon>Streptophyta</taxon>
        <taxon>Embryophyta</taxon>
        <taxon>Tracheophyta</taxon>
        <taxon>Spermatophyta</taxon>
        <taxon>Magnoliopsida</taxon>
        <taxon>eudicotyledons</taxon>
        <taxon>Gunneridae</taxon>
        <taxon>Pentapetalae</taxon>
        <taxon>rosids</taxon>
        <taxon>malvids</taxon>
        <taxon>Sapindales</taxon>
        <taxon>Anacardiaceae</taxon>
        <taxon>Pistacia</taxon>
    </lineage>
</organism>
<accession>A0ACC0ZQG0</accession>
<evidence type="ECO:0000313" key="1">
    <source>
        <dbReference type="EMBL" id="KAJ0075004.1"/>
    </source>
</evidence>
<reference evidence="2" key="1">
    <citation type="journal article" date="2023" name="G3 (Bethesda)">
        <title>Genome assembly and association tests identify interacting loci associated with vigor, precocity, and sex in interspecific pistachio rootstocks.</title>
        <authorList>
            <person name="Palmer W."/>
            <person name="Jacygrad E."/>
            <person name="Sagayaradj S."/>
            <person name="Cavanaugh K."/>
            <person name="Han R."/>
            <person name="Bertier L."/>
            <person name="Beede B."/>
            <person name="Kafkas S."/>
            <person name="Golino D."/>
            <person name="Preece J."/>
            <person name="Michelmore R."/>
        </authorList>
    </citation>
    <scope>NUCLEOTIDE SEQUENCE [LARGE SCALE GENOMIC DNA]</scope>
</reference>
<name>A0ACC0ZQG0_9ROSI</name>
<comment type="caution">
    <text evidence="1">The sequence shown here is derived from an EMBL/GenBank/DDBJ whole genome shotgun (WGS) entry which is preliminary data.</text>
</comment>
<evidence type="ECO:0000313" key="2">
    <source>
        <dbReference type="Proteomes" id="UP001164250"/>
    </source>
</evidence>
<keyword evidence="2" id="KW-1185">Reference proteome</keyword>
<sequence length="617" mass="69256">MESKETNNGDDIPTSTSPPPTGEEVRSNSSPNEQGNFDWIVDEGAVNVNNPMLQPHPADHQDYHIYRKVMYLVLIQKFARFKACHVEHRFPLVIQEEATLPLSWFHVTCNNDNKVTRLDLGNYGFQGSLVPQLGSLPNLQYLEIYSNQINGSIPAELGNLTNLLSLDLYENQLSGPIPDLLGHLKALLFMRLNDNKLTGTVPQSVKALTNGNLRILIGLKRHLTLAEIVERAVFTWCLLSSEVGSISNVVFMDLRCTVSYAINILNMVSRAVSLNATTDEVRNWIMSINWNCKQGLLLETLREELRFKHNYKVLFEYVMLAVINDRINSSRCLSCTTGPDSSFPTQNTDFLSLIPDCCGLDCSSSFTLGQGIYTLSCGARHVFFFESILKSWMLVGNFGQSQTIAPIQPASRLTSPAYAFVRPSSNRSTSQARQFRPSSNRSAYKTHPVWPSSNRSTYKTRPIQPSHTPQSQTDLSDLHALAQATKDFPTDHIKQGWMRMGSGVDHDFNLGQKIQLNLKLQCASNVGNVKDDMNACHYSSNDYVHFSMQIWTNLLNQVEEGVSSARGIFHSHQKPMAPFPSQVFLHLLEFCHAATTSTVAAWRLSLLQRSLQIMHSL</sequence>
<proteinExistence type="predicted"/>
<dbReference type="Proteomes" id="UP001164250">
    <property type="component" value="Chromosome 15"/>
</dbReference>
<dbReference type="EMBL" id="CM047910">
    <property type="protein sequence ID" value="KAJ0075004.1"/>
    <property type="molecule type" value="Genomic_DNA"/>
</dbReference>
<gene>
    <name evidence="1" type="ORF">Patl1_34800</name>
</gene>